<dbReference type="OrthoDB" id="5138950at2"/>
<name>Q1ARG8_RUBXD</name>
<reference evidence="1 2" key="1">
    <citation type="submission" date="2006-06" db="EMBL/GenBank/DDBJ databases">
        <title>Complete sequence of Rubrobacter xylanophilus DSM 9941.</title>
        <authorList>
            <consortium name="US DOE Joint Genome Institute"/>
            <person name="Copeland A."/>
            <person name="Lucas S."/>
            <person name="Lapidus A."/>
            <person name="Barry K."/>
            <person name="Detter J.C."/>
            <person name="Glavina del Rio T."/>
            <person name="Hammon N."/>
            <person name="Israni S."/>
            <person name="Dalin E."/>
            <person name="Tice H."/>
            <person name="Pitluck S."/>
            <person name="Munk A.C."/>
            <person name="Brettin T."/>
            <person name="Bruce D."/>
            <person name="Han C."/>
            <person name="Tapia R."/>
            <person name="Gilna P."/>
            <person name="Schmutz J."/>
            <person name="Larimer F."/>
            <person name="Land M."/>
            <person name="Hauser L."/>
            <person name="Kyrpides N."/>
            <person name="Lykidis A."/>
            <person name="da Costa M.S."/>
            <person name="Rainey F.A."/>
            <person name="Empadinhas N."/>
            <person name="Jolivet E."/>
            <person name="Battista J.R."/>
            <person name="Richardson P."/>
        </authorList>
    </citation>
    <scope>NUCLEOTIDE SEQUENCE [LARGE SCALE GENOMIC DNA]</scope>
    <source>
        <strain evidence="2">DSM 9941 / JCM 11954 / NBRC 16129 / PRD-1</strain>
    </source>
</reference>
<dbReference type="Proteomes" id="UP000006637">
    <property type="component" value="Chromosome"/>
</dbReference>
<organism evidence="1 2">
    <name type="scientific">Rubrobacter xylanophilus (strain DSM 9941 / JCM 11954 / NBRC 16129 / PRD-1)</name>
    <dbReference type="NCBI Taxonomy" id="266117"/>
    <lineage>
        <taxon>Bacteria</taxon>
        <taxon>Bacillati</taxon>
        <taxon>Actinomycetota</taxon>
        <taxon>Rubrobacteria</taxon>
        <taxon>Rubrobacterales</taxon>
        <taxon>Rubrobacteraceae</taxon>
        <taxon>Rubrobacter</taxon>
    </lineage>
</organism>
<protein>
    <recommendedName>
        <fullName evidence="3">Sulfotransferase family protein</fullName>
    </recommendedName>
</protein>
<accession>Q1ARG8</accession>
<dbReference type="Gene3D" id="3.40.50.300">
    <property type="entry name" value="P-loop containing nucleotide triphosphate hydrolases"/>
    <property type="match status" value="1"/>
</dbReference>
<dbReference type="eggNOG" id="COG3551">
    <property type="taxonomic scope" value="Bacteria"/>
</dbReference>
<dbReference type="InterPro" id="IPR027417">
    <property type="entry name" value="P-loop_NTPase"/>
</dbReference>
<sequence length="268" mass="30464">MSEQLIIAGFHRSGTSLVCQLLHRAGLFLGDELLGATFSNPNGHFEDAEVVELHERILADNGRTWRVGEHFAPVLADSHLECMRRLVERREARHRLWGFKDPRVCLFLPLWKHLLPRARVLLVYRHFAEATRSLARRQAQEIFLGRGSREELGQFWSEPDLALRMWLVHNEALLSFARAYPEDTLAVSLEMVRGGFPLVRALNERWGLGLEEVPAEEVLDPGLAAGGRGRQPVSDRRLIGRVEAAWSGLEELGRRTESWLKEVERAGG</sequence>
<dbReference type="RefSeq" id="WP_011566015.1">
    <property type="nucleotide sequence ID" value="NC_008148.1"/>
</dbReference>
<dbReference type="STRING" id="266117.Rxyl_3103"/>
<dbReference type="AlphaFoldDB" id="Q1ARG8"/>
<dbReference type="SUPFAM" id="SSF52540">
    <property type="entry name" value="P-loop containing nucleoside triphosphate hydrolases"/>
    <property type="match status" value="1"/>
</dbReference>
<proteinExistence type="predicted"/>
<evidence type="ECO:0000313" key="2">
    <source>
        <dbReference type="Proteomes" id="UP000006637"/>
    </source>
</evidence>
<evidence type="ECO:0000313" key="1">
    <source>
        <dbReference type="EMBL" id="ABG06010.1"/>
    </source>
</evidence>
<gene>
    <name evidence="1" type="ordered locus">Rxyl_3103</name>
</gene>
<dbReference type="EMBL" id="CP000386">
    <property type="protein sequence ID" value="ABG06010.1"/>
    <property type="molecule type" value="Genomic_DNA"/>
</dbReference>
<dbReference type="HOGENOM" id="CLU_088522_0_0_11"/>
<keyword evidence="2" id="KW-1185">Reference proteome</keyword>
<evidence type="ECO:0008006" key="3">
    <source>
        <dbReference type="Google" id="ProtNLM"/>
    </source>
</evidence>
<dbReference type="KEGG" id="rxy:Rxyl_3103"/>